<feature type="compositionally biased region" description="Basic and acidic residues" evidence="1">
    <location>
        <begin position="43"/>
        <end position="56"/>
    </location>
</feature>
<feature type="compositionally biased region" description="Polar residues" evidence="1">
    <location>
        <begin position="116"/>
        <end position="134"/>
    </location>
</feature>
<feature type="compositionally biased region" description="Polar residues" evidence="1">
    <location>
        <begin position="79"/>
        <end position="93"/>
    </location>
</feature>
<dbReference type="EMBL" id="KZ678429">
    <property type="protein sequence ID" value="PSR87394.1"/>
    <property type="molecule type" value="Genomic_DNA"/>
</dbReference>
<name>A0A2T3A9U5_9PEZI</name>
<accession>A0A2T3A9U5</accession>
<protein>
    <recommendedName>
        <fullName evidence="2">Helix-turn-helix domain-containing protein</fullName>
    </recommendedName>
</protein>
<evidence type="ECO:0000313" key="4">
    <source>
        <dbReference type="Proteomes" id="UP000241462"/>
    </source>
</evidence>
<feature type="region of interest" description="Disordered" evidence="1">
    <location>
        <begin position="1"/>
        <end position="148"/>
    </location>
</feature>
<dbReference type="Proteomes" id="UP000241462">
    <property type="component" value="Unassembled WGS sequence"/>
</dbReference>
<reference evidence="3 4" key="1">
    <citation type="journal article" date="2018" name="Mycol. Prog.">
        <title>Coniella lustricola, a new species from submerged detritus.</title>
        <authorList>
            <person name="Raudabaugh D.B."/>
            <person name="Iturriaga T."/>
            <person name="Carver A."/>
            <person name="Mondo S."/>
            <person name="Pangilinan J."/>
            <person name="Lipzen A."/>
            <person name="He G."/>
            <person name="Amirebrahimi M."/>
            <person name="Grigoriev I.V."/>
            <person name="Miller A.N."/>
        </authorList>
    </citation>
    <scope>NUCLEOTIDE SEQUENCE [LARGE SCALE GENOMIC DNA]</scope>
    <source>
        <strain evidence="3 4">B22-T-1</strain>
    </source>
</reference>
<dbReference type="InParanoid" id="A0A2T3A9U5"/>
<feature type="domain" description="Helix-turn-helix" evidence="2">
    <location>
        <begin position="182"/>
        <end position="223"/>
    </location>
</feature>
<feature type="compositionally biased region" description="Polar residues" evidence="1">
    <location>
        <begin position="1"/>
        <end position="14"/>
    </location>
</feature>
<dbReference type="Pfam" id="PF22943">
    <property type="entry name" value="HTH_68"/>
    <property type="match status" value="1"/>
</dbReference>
<sequence length="233" mass="24819">MGSNTSKSVAQSTLRKFPNRAPGASVPPRQTPPASTRPPLGKIARERAAPEPESRARPSQASVADQLSRSEEDHPTAGLNDSSKQNDLSNPDSMYTEAAIQPDLAQRLREIGVVQPNPTYSPSSTALPFSSPLQESEHSGPIFPSSASNPVLSALEARRRLADQAEAEFESLGLSSATGRSFLQAGMIRDALVMRERGASDADIEHRLNLKKGVLARLGPKSLYKPTGGGVTQ</sequence>
<evidence type="ECO:0000259" key="2">
    <source>
        <dbReference type="Pfam" id="PF22943"/>
    </source>
</evidence>
<dbReference type="AlphaFoldDB" id="A0A2T3A9U5"/>
<evidence type="ECO:0000256" key="1">
    <source>
        <dbReference type="SAM" id="MobiDB-lite"/>
    </source>
</evidence>
<dbReference type="STRING" id="2025994.A0A2T3A9U5"/>
<keyword evidence="4" id="KW-1185">Reference proteome</keyword>
<organism evidence="3 4">
    <name type="scientific">Coniella lustricola</name>
    <dbReference type="NCBI Taxonomy" id="2025994"/>
    <lineage>
        <taxon>Eukaryota</taxon>
        <taxon>Fungi</taxon>
        <taxon>Dikarya</taxon>
        <taxon>Ascomycota</taxon>
        <taxon>Pezizomycotina</taxon>
        <taxon>Sordariomycetes</taxon>
        <taxon>Sordariomycetidae</taxon>
        <taxon>Diaporthales</taxon>
        <taxon>Schizoparmaceae</taxon>
        <taxon>Coniella</taxon>
    </lineage>
</organism>
<dbReference type="InterPro" id="IPR054448">
    <property type="entry name" value="HTH_put_ascomycetes"/>
</dbReference>
<evidence type="ECO:0000313" key="3">
    <source>
        <dbReference type="EMBL" id="PSR87394.1"/>
    </source>
</evidence>
<feature type="compositionally biased region" description="Polar residues" evidence="1">
    <location>
        <begin position="57"/>
        <end position="67"/>
    </location>
</feature>
<gene>
    <name evidence="3" type="ORF">BD289DRAFT_452768</name>
</gene>
<proteinExistence type="predicted"/>
<dbReference type="OrthoDB" id="4085451at2759"/>